<proteinExistence type="predicted"/>
<sequence>MEHSCIQLDDLPDEIILIILKKLHSCDVLYSLIGVNKRLDSIANDSIFTSNLTLISPTKKRFETIGNDAFFTRNLTLIKSFDALSCQFTDVILDRFCLEILPKINDKIERLNVESSFMECILCLTNYSNLRTLGLYDVQPEPVNYLFSATLFPCKKRPETNYIWMDKSIRQ</sequence>
<evidence type="ECO:0000259" key="1">
    <source>
        <dbReference type="PROSITE" id="PS50181"/>
    </source>
</evidence>
<organism evidence="2 3">
    <name type="scientific">Rotaria sordida</name>
    <dbReference type="NCBI Taxonomy" id="392033"/>
    <lineage>
        <taxon>Eukaryota</taxon>
        <taxon>Metazoa</taxon>
        <taxon>Spiralia</taxon>
        <taxon>Gnathifera</taxon>
        <taxon>Rotifera</taxon>
        <taxon>Eurotatoria</taxon>
        <taxon>Bdelloidea</taxon>
        <taxon>Philodinida</taxon>
        <taxon>Philodinidae</taxon>
        <taxon>Rotaria</taxon>
    </lineage>
</organism>
<dbReference type="AlphaFoldDB" id="A0A820DCI6"/>
<evidence type="ECO:0000313" key="3">
    <source>
        <dbReference type="Proteomes" id="UP000663874"/>
    </source>
</evidence>
<accession>A0A820DCI6</accession>
<dbReference type="EMBL" id="CAJOBE010019549">
    <property type="protein sequence ID" value="CAF4229948.1"/>
    <property type="molecule type" value="Genomic_DNA"/>
</dbReference>
<protein>
    <recommendedName>
        <fullName evidence="1">F-box domain-containing protein</fullName>
    </recommendedName>
</protein>
<dbReference type="SUPFAM" id="SSF81383">
    <property type="entry name" value="F-box domain"/>
    <property type="match status" value="1"/>
</dbReference>
<dbReference type="InterPro" id="IPR036047">
    <property type="entry name" value="F-box-like_dom_sf"/>
</dbReference>
<name>A0A820DCI6_9BILA</name>
<feature type="domain" description="F-box" evidence="1">
    <location>
        <begin position="5"/>
        <end position="52"/>
    </location>
</feature>
<gene>
    <name evidence="2" type="ORF">FNK824_LOCUS37664</name>
</gene>
<comment type="caution">
    <text evidence="2">The sequence shown here is derived from an EMBL/GenBank/DDBJ whole genome shotgun (WGS) entry which is preliminary data.</text>
</comment>
<reference evidence="2" key="1">
    <citation type="submission" date="2021-02" db="EMBL/GenBank/DDBJ databases">
        <authorList>
            <person name="Nowell W R."/>
        </authorList>
    </citation>
    <scope>NUCLEOTIDE SEQUENCE</scope>
</reference>
<evidence type="ECO:0000313" key="2">
    <source>
        <dbReference type="EMBL" id="CAF4229948.1"/>
    </source>
</evidence>
<dbReference type="Proteomes" id="UP000663874">
    <property type="component" value="Unassembled WGS sequence"/>
</dbReference>
<dbReference type="PROSITE" id="PS50181">
    <property type="entry name" value="FBOX"/>
    <property type="match status" value="1"/>
</dbReference>
<dbReference type="InterPro" id="IPR001810">
    <property type="entry name" value="F-box_dom"/>
</dbReference>